<accession>A0A1M7SSN7</accession>
<keyword evidence="4" id="KW-1185">Reference proteome</keyword>
<keyword evidence="1" id="KW-0010">Activator</keyword>
<feature type="domain" description="Ada DNA repair metal-binding" evidence="2">
    <location>
        <begin position="24"/>
        <end position="75"/>
    </location>
</feature>
<protein>
    <submittedName>
        <fullName evidence="3">Metal binding domain of Ada</fullName>
    </submittedName>
</protein>
<dbReference type="STRING" id="1121455.SAMN02745728_01219"/>
<proteinExistence type="predicted"/>
<evidence type="ECO:0000313" key="3">
    <source>
        <dbReference type="EMBL" id="SHN61396.1"/>
    </source>
</evidence>
<dbReference type="GO" id="GO:0008168">
    <property type="term" value="F:methyltransferase activity"/>
    <property type="evidence" value="ECO:0007669"/>
    <property type="project" value="InterPro"/>
</dbReference>
<dbReference type="GO" id="GO:0008270">
    <property type="term" value="F:zinc ion binding"/>
    <property type="evidence" value="ECO:0007669"/>
    <property type="project" value="InterPro"/>
</dbReference>
<sequence>MLKKSIKIFLLSVVVFLMLLSSIQAQKILYKGNIESKIYHAPHCRFYDCKKCTASFDSKQKAEQAGFRPCKVCKP</sequence>
<evidence type="ECO:0000256" key="1">
    <source>
        <dbReference type="ARBA" id="ARBA00023159"/>
    </source>
</evidence>
<dbReference type="RefSeq" id="WP_072696898.1">
    <property type="nucleotide sequence ID" value="NZ_FRDI01000004.1"/>
</dbReference>
<evidence type="ECO:0000259" key="2">
    <source>
        <dbReference type="Pfam" id="PF02805"/>
    </source>
</evidence>
<dbReference type="GO" id="GO:0006281">
    <property type="term" value="P:DNA repair"/>
    <property type="evidence" value="ECO:0007669"/>
    <property type="project" value="InterPro"/>
</dbReference>
<organism evidence="3 4">
    <name type="scientific">Desulfovibrio litoralis DSM 11393</name>
    <dbReference type="NCBI Taxonomy" id="1121455"/>
    <lineage>
        <taxon>Bacteria</taxon>
        <taxon>Pseudomonadati</taxon>
        <taxon>Thermodesulfobacteriota</taxon>
        <taxon>Desulfovibrionia</taxon>
        <taxon>Desulfovibrionales</taxon>
        <taxon>Desulfovibrionaceae</taxon>
        <taxon>Desulfovibrio</taxon>
    </lineage>
</organism>
<dbReference type="OrthoDB" id="9805504at2"/>
<dbReference type="GO" id="GO:0003677">
    <property type="term" value="F:DNA binding"/>
    <property type="evidence" value="ECO:0007669"/>
    <property type="project" value="InterPro"/>
</dbReference>
<dbReference type="InterPro" id="IPR035451">
    <property type="entry name" value="Ada-like_dom_sf"/>
</dbReference>
<dbReference type="Pfam" id="PF02805">
    <property type="entry name" value="Ada_Zn_binding"/>
    <property type="match status" value="1"/>
</dbReference>
<dbReference type="AlphaFoldDB" id="A0A1M7SSN7"/>
<dbReference type="Gene3D" id="3.40.10.10">
    <property type="entry name" value="DNA Methylphosphotriester Repair Domain"/>
    <property type="match status" value="1"/>
</dbReference>
<dbReference type="SUPFAM" id="SSF57884">
    <property type="entry name" value="Ada DNA repair protein, N-terminal domain (N-Ada 10)"/>
    <property type="match status" value="1"/>
</dbReference>
<dbReference type="GO" id="GO:0006355">
    <property type="term" value="P:regulation of DNA-templated transcription"/>
    <property type="evidence" value="ECO:0007669"/>
    <property type="project" value="InterPro"/>
</dbReference>
<evidence type="ECO:0000313" key="4">
    <source>
        <dbReference type="Proteomes" id="UP000186469"/>
    </source>
</evidence>
<name>A0A1M7SSN7_9BACT</name>
<dbReference type="InterPro" id="IPR004026">
    <property type="entry name" value="Ada_DNA_repair_Zn-bd"/>
</dbReference>
<dbReference type="EMBL" id="FRDI01000004">
    <property type="protein sequence ID" value="SHN61396.1"/>
    <property type="molecule type" value="Genomic_DNA"/>
</dbReference>
<dbReference type="Proteomes" id="UP000186469">
    <property type="component" value="Unassembled WGS sequence"/>
</dbReference>
<reference evidence="3 4" key="1">
    <citation type="submission" date="2016-12" db="EMBL/GenBank/DDBJ databases">
        <authorList>
            <person name="Song W.-J."/>
            <person name="Kurnit D.M."/>
        </authorList>
    </citation>
    <scope>NUCLEOTIDE SEQUENCE [LARGE SCALE GENOMIC DNA]</scope>
    <source>
        <strain evidence="3 4">DSM 11393</strain>
    </source>
</reference>
<gene>
    <name evidence="3" type="ORF">SAMN02745728_01219</name>
</gene>